<organism evidence="1 2">
    <name type="scientific">Streptomyces bingchenggensis (strain BCW-1)</name>
    <dbReference type="NCBI Taxonomy" id="749414"/>
    <lineage>
        <taxon>Bacteria</taxon>
        <taxon>Bacillati</taxon>
        <taxon>Actinomycetota</taxon>
        <taxon>Actinomycetes</taxon>
        <taxon>Kitasatosporales</taxon>
        <taxon>Streptomycetaceae</taxon>
        <taxon>Streptomyces</taxon>
    </lineage>
</organism>
<dbReference type="STRING" id="749414.SBI_02191"/>
<reference evidence="1 2" key="1">
    <citation type="journal article" date="2010" name="J. Bacteriol.">
        <title>Genome sequence of the milbemycin-producing bacterium Streptomyces bingchenggensis.</title>
        <authorList>
            <person name="Wang X.J."/>
            <person name="Yan Y.J."/>
            <person name="Zhang B."/>
            <person name="An J."/>
            <person name="Wang J.J."/>
            <person name="Tian J."/>
            <person name="Jiang L."/>
            <person name="Chen Y.H."/>
            <person name="Huang S.X."/>
            <person name="Yin M."/>
            <person name="Zhang J."/>
            <person name="Gao A.L."/>
            <person name="Liu C.X."/>
            <person name="Zhu Z.X."/>
            <person name="Xiang W.S."/>
        </authorList>
    </citation>
    <scope>NUCLEOTIDE SEQUENCE [LARGE SCALE GENOMIC DNA]</scope>
    <source>
        <strain evidence="1 2">BCW-1</strain>
    </source>
</reference>
<dbReference type="EMBL" id="CP002047">
    <property type="protein sequence ID" value="ADI05312.1"/>
    <property type="molecule type" value="Genomic_DNA"/>
</dbReference>
<dbReference type="KEGG" id="sbh:SBI_02191"/>
<evidence type="ECO:0000313" key="1">
    <source>
        <dbReference type="EMBL" id="ADI05312.1"/>
    </source>
</evidence>
<gene>
    <name evidence="1" type="ordered locus">SBI_02191</name>
</gene>
<evidence type="ECO:0000313" key="2">
    <source>
        <dbReference type="Proteomes" id="UP000000377"/>
    </source>
</evidence>
<dbReference type="HOGENOM" id="CLU_2773984_0_0_11"/>
<sequence>MSPYCALYTSEPDATPDEIHDLCRGPHEVRLKPVPPATRGVLIMTVRCDCDCHKAPPADTT</sequence>
<keyword evidence="2" id="KW-1185">Reference proteome</keyword>
<protein>
    <submittedName>
        <fullName evidence="1">Uncharacterized protein</fullName>
    </submittedName>
</protein>
<proteinExistence type="predicted"/>
<dbReference type="PATRIC" id="fig|749414.3.peg.2264"/>
<name>D7BT97_STRBB</name>
<dbReference type="AlphaFoldDB" id="D7BT97"/>
<accession>D7BT97</accession>
<dbReference type="Proteomes" id="UP000000377">
    <property type="component" value="Chromosome"/>
</dbReference>